<feature type="region of interest" description="Disordered" evidence="3">
    <location>
        <begin position="1"/>
        <end position="28"/>
    </location>
</feature>
<name>A0A652KXD4_9ACTN</name>
<evidence type="ECO:0000259" key="4">
    <source>
        <dbReference type="SMART" id="SM00560"/>
    </source>
</evidence>
<feature type="domain" description="LamG-like jellyroll fold" evidence="4">
    <location>
        <begin position="994"/>
        <end position="1137"/>
    </location>
</feature>
<dbReference type="SMART" id="SM00560">
    <property type="entry name" value="LamGL"/>
    <property type="match status" value="3"/>
</dbReference>
<dbReference type="InterPro" id="IPR013320">
    <property type="entry name" value="ConA-like_dom_sf"/>
</dbReference>
<evidence type="ECO:0000256" key="3">
    <source>
        <dbReference type="SAM" id="MobiDB-lite"/>
    </source>
</evidence>
<feature type="compositionally biased region" description="Basic and acidic residues" evidence="3">
    <location>
        <begin position="235"/>
        <end position="248"/>
    </location>
</feature>
<sequence length="1401" mass="147576">MLPASAAASTRGAPAARVTASEPEAGEAGVAAARAAAKRTGQPVEVLSLRAESSDVFATSDGNLEAREYLRPVRARVDGEWKPVDTDLAQAGGGGVAPEVTTVGLTFSGGGDMPLVKMTKAGRELALSWPGELPAPELNGATATYRDVLPDVDLRMQAQEDGFTQLLVVKTAAAAENEALSKLRLQLAAEGMDVNETQDGGLEAVDKGAQGAVFEAPKPMMWDSSTGPAAATAKGAEDVPEREARAADADAASSTEPAAGESGALAPVDVDVPAGGDELVLTPDAELLRGPDTTYPVFIDPQWYSPRASSWTMASKYWASSPQWKFNGESTSGMGYCDWSYCAPHDTKRIFYQIPTSKFAGKSILSAEFVVRNTWSASCSARSVELWRTKGISSSTTWNSQNASGFWIEKLTSSSFAYGYDGCAAKDAEFNVRTAVQKAADGKASSLTFGLQAASETDGHAWKRFSDKAFLRVKYNLAPAQIKMSQLTMEYGGTCKRPESAPRVRTLGKVYANSITDPDGDNVAVQFQAMWDTGDGQGAIARWKPALTSYKASGSSFVVSLPTSIPQNKTVNWYVRSYDGAQYSPWSSAGDPTGCYFVYDTTVPKAPAITSGDYPASDPENPDDPWFDGVGRYGSFQIKAADSDVTKYWYGINGDPSSKNVITTAAGAAQAVKVLPSKAGLSFITAQAFDAAGNGSEVRTYQFRVKAGQPERASWKFDDAADATSASGGSGARTAKLYGGATPGASGTTGTAVHFDGASGYAATDIPTVNTANGFSVSAWVNLDKMPTDAAVVAAQPGNVSPGFELYYSKGYDRWVFNQYSSDTAGASIVRAMAPVAGGVTAGRWTHLVGVYSGGAKELRLYVDGSLAGSTPYTTAWDARRGLQIGAANLFGAPTNYFPGSIDDVRIFDKPVSDAEVTNLYQKKSIGSGRTARAIFPLDEAAGATEVTGYADTQPLTLAGNAKLGTAGVSGRALQLDGDGDYARTAAPHVDTERPFTISAWAKLDRLPSTGATVVAQLGVNRPGLELAYSKTSNQWGFFQYSADVVGATQIRVVQPQGTTARVGEWAHLVGVHDPTAGTLTLYVNGEKAGTVAQTNSWYAGKQVQVGALTIDGGSMIQHFPGQIDDIRFLDRVVAAEEVQQLFRQSPILKGRWNFEETGTGTPVTSPDSTVENRPMNLYGGAQLGAGTVDFNGLQLNGVDSYAATPTMPVDTGASFTVTAWAQAAALPDHSMSVVSAEGTTRSAFEVRFQPESGDGDGPGRWELSLPGSDSSTAPVKKAASTEFYDVRDWNHLAVVYDGFAKEARLYVNGVLQEAACGDDDGDGGADDPACQDLIAWADNVLTFKASKSLQIGRAKGDSTGEYFAGAIDDVWVFQGALNDSQVSQLTGLLFDIPTEVPSGS</sequence>
<dbReference type="EMBL" id="RDBM01000035">
    <property type="protein sequence ID" value="TXS28463.1"/>
    <property type="molecule type" value="Genomic_DNA"/>
</dbReference>
<feature type="compositionally biased region" description="Low complexity" evidence="3">
    <location>
        <begin position="249"/>
        <end position="259"/>
    </location>
</feature>
<dbReference type="InterPro" id="IPR042837">
    <property type="entry name" value="PTX3"/>
</dbReference>
<dbReference type="GO" id="GO:0006955">
    <property type="term" value="P:immune response"/>
    <property type="evidence" value="ECO:0007669"/>
    <property type="project" value="InterPro"/>
</dbReference>
<evidence type="ECO:0000256" key="2">
    <source>
        <dbReference type="ARBA" id="ARBA00023157"/>
    </source>
</evidence>
<keyword evidence="1" id="KW-0732">Signal</keyword>
<proteinExistence type="predicted"/>
<dbReference type="PANTHER" id="PTHR46943">
    <property type="entry name" value="PENTRAXIN-RELATED PROTEIN PTX3"/>
    <property type="match status" value="1"/>
</dbReference>
<protein>
    <submittedName>
        <fullName evidence="5">LamG domain-containing protein</fullName>
    </submittedName>
</protein>
<dbReference type="PANTHER" id="PTHR46943:SF1">
    <property type="entry name" value="PENTRAXIN-RELATED PROTEIN PTX3"/>
    <property type="match status" value="1"/>
</dbReference>
<organism evidence="5">
    <name type="scientific">Streptomyces sp. gb1(2016)</name>
    <dbReference type="NCBI Taxonomy" id="1828321"/>
    <lineage>
        <taxon>Bacteria</taxon>
        <taxon>Bacillati</taxon>
        <taxon>Actinomycetota</taxon>
        <taxon>Actinomycetes</taxon>
        <taxon>Kitasatosporales</taxon>
        <taxon>Streptomycetaceae</taxon>
        <taxon>Streptomyces</taxon>
    </lineage>
</organism>
<feature type="region of interest" description="Disordered" evidence="3">
    <location>
        <begin position="1250"/>
        <end position="1274"/>
    </location>
</feature>
<feature type="region of interest" description="Disordered" evidence="3">
    <location>
        <begin position="218"/>
        <end position="266"/>
    </location>
</feature>
<feature type="domain" description="LamG-like jellyroll fold" evidence="4">
    <location>
        <begin position="1214"/>
        <end position="1381"/>
    </location>
</feature>
<dbReference type="InterPro" id="IPR006558">
    <property type="entry name" value="LamG-like"/>
</dbReference>
<evidence type="ECO:0000313" key="5">
    <source>
        <dbReference type="EMBL" id="TXS28463.1"/>
    </source>
</evidence>
<dbReference type="SUPFAM" id="SSF49899">
    <property type="entry name" value="Concanavalin A-like lectins/glucanases"/>
    <property type="match status" value="3"/>
</dbReference>
<dbReference type="NCBIfam" id="NF033679">
    <property type="entry name" value="DNRLRE_dom"/>
    <property type="match status" value="1"/>
</dbReference>
<accession>A0A652KXD4</accession>
<comment type="caution">
    <text evidence="5">The sequence shown here is derived from an EMBL/GenBank/DDBJ whole genome shotgun (WGS) entry which is preliminary data.</text>
</comment>
<gene>
    <name evidence="5" type="ORF">EAO74_18640</name>
</gene>
<keyword evidence="2" id="KW-1015">Disulfide bond</keyword>
<feature type="domain" description="LamG-like jellyroll fold" evidence="4">
    <location>
        <begin position="773"/>
        <end position="915"/>
    </location>
</feature>
<reference evidence="5" key="1">
    <citation type="submission" date="2018-10" db="EMBL/GenBank/DDBJ databases">
        <authorList>
            <person name="Hariharan J."/>
            <person name="Choudoir M.J."/>
            <person name="Diebold P."/>
            <person name="Panke-Buisse K."/>
            <person name="Campbell A.N."/>
            <person name="Buckley D.H."/>
        </authorList>
    </citation>
    <scope>NUCLEOTIDE SEQUENCE</scope>
    <source>
        <strain evidence="5">Gb1</strain>
    </source>
</reference>
<evidence type="ECO:0000256" key="1">
    <source>
        <dbReference type="ARBA" id="ARBA00022729"/>
    </source>
</evidence>
<dbReference type="Gene3D" id="2.60.120.200">
    <property type="match status" value="3"/>
</dbReference>
<dbReference type="Pfam" id="PF13385">
    <property type="entry name" value="Laminin_G_3"/>
    <property type="match status" value="3"/>
</dbReference>